<dbReference type="SUPFAM" id="SSF53474">
    <property type="entry name" value="alpha/beta-Hydrolases"/>
    <property type="match status" value="1"/>
</dbReference>
<dbReference type="InterPro" id="IPR029058">
    <property type="entry name" value="AB_hydrolase_fold"/>
</dbReference>
<dbReference type="Gene3D" id="3.40.50.1820">
    <property type="entry name" value="alpha/beta hydrolase"/>
    <property type="match status" value="1"/>
</dbReference>
<gene>
    <name evidence="2" type="ORF">GSTUAT00003556001</name>
</gene>
<protein>
    <recommendedName>
        <fullName evidence="4">DUF676 domain-containing protein</fullName>
    </recommendedName>
</protein>
<dbReference type="AlphaFoldDB" id="A0A292Q0U0"/>
<evidence type="ECO:0000313" key="2">
    <source>
        <dbReference type="EMBL" id="CUS12363.1"/>
    </source>
</evidence>
<dbReference type="EMBL" id="LN890994">
    <property type="protein sequence ID" value="CUS12363.1"/>
    <property type="molecule type" value="Genomic_DNA"/>
</dbReference>
<dbReference type="PANTHER" id="PTHR47842:SF1">
    <property type="entry name" value="DUF676 DOMAIN-CONTAINING PROTEIN"/>
    <property type="match status" value="1"/>
</dbReference>
<dbReference type="PANTHER" id="PTHR47842">
    <property type="entry name" value="EXPRESSED PROTEIN"/>
    <property type="match status" value="1"/>
</dbReference>
<proteinExistence type="predicted"/>
<dbReference type="Proteomes" id="UP001412239">
    <property type="component" value="Unassembled WGS sequence"/>
</dbReference>
<sequence>MKKKTLLLCFIHGFKGDDDTFDRFPFDLKALVGHALPQLNIESVVYPRYETRGDLTACVANFREWLQTRVIDLEVTAGTQSPTVDPSVRTVLVTHSMGGIIAANTLLSILDDQVVKSDGNHPEKFMFPYIQGILAFDTPYLGLSPAVFAHGADTNLKTASTAISQVSTLASGFFASRAATEGSKALNKAPSEEDNGKEPEAPGFWSQWGTVAAYAGAASALAAGGAVAYFKRDELGQGWGWVSSHLEFVGVLVKGDELKERVERVSNIEGVGFANLYTALGDRGRDKGERTFCILPQKGKGWFRCTNTMAQDEVNAHVSMFHPKTNPKYFEMSQLAKGLVVQWATNEWSYYPGPPSRDAGMSMNGRTLKRGEKL</sequence>
<evidence type="ECO:0000256" key="1">
    <source>
        <dbReference type="SAM" id="MobiDB-lite"/>
    </source>
</evidence>
<keyword evidence="3" id="KW-1185">Reference proteome</keyword>
<organism evidence="2 3">
    <name type="scientific">Tuber aestivum</name>
    <name type="common">summer truffle</name>
    <dbReference type="NCBI Taxonomy" id="59557"/>
    <lineage>
        <taxon>Eukaryota</taxon>
        <taxon>Fungi</taxon>
        <taxon>Dikarya</taxon>
        <taxon>Ascomycota</taxon>
        <taxon>Pezizomycotina</taxon>
        <taxon>Pezizomycetes</taxon>
        <taxon>Pezizales</taxon>
        <taxon>Tuberaceae</taxon>
        <taxon>Tuber</taxon>
    </lineage>
</organism>
<feature type="region of interest" description="Disordered" evidence="1">
    <location>
        <begin position="354"/>
        <end position="374"/>
    </location>
</feature>
<accession>A0A292Q0U0</accession>
<evidence type="ECO:0008006" key="4">
    <source>
        <dbReference type="Google" id="ProtNLM"/>
    </source>
</evidence>
<name>A0A292Q0U0_9PEZI</name>
<reference evidence="2" key="1">
    <citation type="submission" date="2015-10" db="EMBL/GenBank/DDBJ databases">
        <authorList>
            <person name="Regsiter A."/>
            <person name="william w."/>
        </authorList>
    </citation>
    <scope>NUCLEOTIDE SEQUENCE</scope>
    <source>
        <strain evidence="2">Montdore</strain>
    </source>
</reference>
<evidence type="ECO:0000313" key="3">
    <source>
        <dbReference type="Proteomes" id="UP001412239"/>
    </source>
</evidence>